<dbReference type="InterPro" id="IPR003593">
    <property type="entry name" value="AAA+_ATPase"/>
</dbReference>
<evidence type="ECO:0000256" key="4">
    <source>
        <dbReference type="ARBA" id="ARBA00022748"/>
    </source>
</evidence>
<dbReference type="RefSeq" id="WP_244593157.1">
    <property type="nucleotide sequence ID" value="NZ_FYDG01000005.1"/>
</dbReference>
<protein>
    <submittedName>
        <fullName evidence="9">Heme exporter protein A</fullName>
    </submittedName>
</protein>
<accession>A0A212RLH9</accession>
<keyword evidence="2" id="KW-0813">Transport</keyword>
<evidence type="ECO:0000313" key="9">
    <source>
        <dbReference type="EMBL" id="SNB73202.1"/>
    </source>
</evidence>
<dbReference type="InterPro" id="IPR005895">
    <property type="entry name" value="ABC_transptr_haem_export_CcmA"/>
</dbReference>
<dbReference type="NCBIfam" id="TIGR01189">
    <property type="entry name" value="ccmA"/>
    <property type="match status" value="1"/>
</dbReference>
<evidence type="ECO:0000256" key="5">
    <source>
        <dbReference type="ARBA" id="ARBA00022840"/>
    </source>
</evidence>
<dbReference type="SUPFAM" id="SSF52540">
    <property type="entry name" value="P-loop containing nucleoside triphosphate hydrolases"/>
    <property type="match status" value="1"/>
</dbReference>
<dbReference type="GO" id="GO:0016887">
    <property type="term" value="F:ATP hydrolysis activity"/>
    <property type="evidence" value="ECO:0007669"/>
    <property type="project" value="InterPro"/>
</dbReference>
<keyword evidence="6" id="KW-1278">Translocase</keyword>
<dbReference type="Proteomes" id="UP000198418">
    <property type="component" value="Unassembled WGS sequence"/>
</dbReference>
<evidence type="ECO:0000256" key="2">
    <source>
        <dbReference type="ARBA" id="ARBA00022448"/>
    </source>
</evidence>
<dbReference type="SMART" id="SM00382">
    <property type="entry name" value="AAA"/>
    <property type="match status" value="1"/>
</dbReference>
<dbReference type="GO" id="GO:0005524">
    <property type="term" value="F:ATP binding"/>
    <property type="evidence" value="ECO:0007669"/>
    <property type="project" value="UniProtKB-KW"/>
</dbReference>
<evidence type="ECO:0000256" key="6">
    <source>
        <dbReference type="ARBA" id="ARBA00022967"/>
    </source>
</evidence>
<keyword evidence="4" id="KW-0201">Cytochrome c-type biogenesis</keyword>
<organism evidence="9 10">
    <name type="scientific">Rhodoblastus acidophilus</name>
    <name type="common">Rhodopseudomonas acidophila</name>
    <dbReference type="NCBI Taxonomy" id="1074"/>
    <lineage>
        <taxon>Bacteria</taxon>
        <taxon>Pseudomonadati</taxon>
        <taxon>Pseudomonadota</taxon>
        <taxon>Alphaproteobacteria</taxon>
        <taxon>Hyphomicrobiales</taxon>
        <taxon>Rhodoblastaceae</taxon>
        <taxon>Rhodoblastus</taxon>
    </lineage>
</organism>
<dbReference type="EMBL" id="FYDG01000005">
    <property type="protein sequence ID" value="SNB73202.1"/>
    <property type="molecule type" value="Genomic_DNA"/>
</dbReference>
<sequence length="219" mass="22394">MTQSVALTSLIARGVGVDRGGRAIVKNISFDLQAGGALVALGRNGAGKSTLLRAIAGFLPFSGGELIHEGEASEAPLPELCHYVGHADGLKSALTAVENLAFWSRMLSGTATGASVSPLEALQQVGLKRLADFPVAYLSAGQKRRVALARLFVAPRPLWILDEPATALDVASQQVLAEAFARHRAGGGMIIAATHAPLGLVDAAVLELSATAAGALGNA</sequence>
<keyword evidence="3" id="KW-0547">Nucleotide-binding</keyword>
<dbReference type="PROSITE" id="PS00211">
    <property type="entry name" value="ABC_TRANSPORTER_1"/>
    <property type="match status" value="1"/>
</dbReference>
<dbReference type="InterPro" id="IPR003439">
    <property type="entry name" value="ABC_transporter-like_ATP-bd"/>
</dbReference>
<dbReference type="InterPro" id="IPR027417">
    <property type="entry name" value="P-loop_NTPase"/>
</dbReference>
<reference evidence="10" key="1">
    <citation type="submission" date="2017-06" db="EMBL/GenBank/DDBJ databases">
        <authorList>
            <person name="Varghese N."/>
            <person name="Submissions S."/>
        </authorList>
    </citation>
    <scope>NUCLEOTIDE SEQUENCE [LARGE SCALE GENOMIC DNA]</scope>
    <source>
        <strain evidence="10">DSM 137</strain>
    </source>
</reference>
<dbReference type="PANTHER" id="PTHR43499">
    <property type="entry name" value="ABC TRANSPORTER I FAMILY MEMBER 1"/>
    <property type="match status" value="1"/>
</dbReference>
<keyword evidence="5" id="KW-0067">ATP-binding</keyword>
<evidence type="ECO:0000256" key="1">
    <source>
        <dbReference type="ARBA" id="ARBA00005417"/>
    </source>
</evidence>
<dbReference type="Gene3D" id="3.40.50.300">
    <property type="entry name" value="P-loop containing nucleotide triphosphate hydrolases"/>
    <property type="match status" value="1"/>
</dbReference>
<keyword evidence="10" id="KW-1185">Reference proteome</keyword>
<comment type="similarity">
    <text evidence="1">Belongs to the ABC transporter superfamily.</text>
</comment>
<proteinExistence type="inferred from homology"/>
<evidence type="ECO:0000256" key="3">
    <source>
        <dbReference type="ARBA" id="ARBA00022741"/>
    </source>
</evidence>
<keyword evidence="7" id="KW-0472">Membrane</keyword>
<dbReference type="AlphaFoldDB" id="A0A212RLH9"/>
<gene>
    <name evidence="9" type="ORF">SAMN06265338_10594</name>
</gene>
<evidence type="ECO:0000256" key="7">
    <source>
        <dbReference type="ARBA" id="ARBA00023136"/>
    </source>
</evidence>
<dbReference type="GO" id="GO:0017004">
    <property type="term" value="P:cytochrome complex assembly"/>
    <property type="evidence" value="ECO:0007669"/>
    <property type="project" value="UniProtKB-KW"/>
</dbReference>
<evidence type="ECO:0000313" key="10">
    <source>
        <dbReference type="Proteomes" id="UP000198418"/>
    </source>
</evidence>
<feature type="domain" description="ABC transporter" evidence="8">
    <location>
        <begin position="5"/>
        <end position="217"/>
    </location>
</feature>
<dbReference type="GO" id="GO:0022857">
    <property type="term" value="F:transmembrane transporter activity"/>
    <property type="evidence" value="ECO:0007669"/>
    <property type="project" value="InterPro"/>
</dbReference>
<evidence type="ECO:0000259" key="8">
    <source>
        <dbReference type="PROSITE" id="PS50893"/>
    </source>
</evidence>
<dbReference type="PROSITE" id="PS50893">
    <property type="entry name" value="ABC_TRANSPORTER_2"/>
    <property type="match status" value="1"/>
</dbReference>
<dbReference type="InterPro" id="IPR017871">
    <property type="entry name" value="ABC_transporter-like_CS"/>
</dbReference>
<name>A0A212RLH9_RHOAC</name>
<dbReference type="PANTHER" id="PTHR43499:SF1">
    <property type="entry name" value="ABC TRANSPORTER I FAMILY MEMBER 1"/>
    <property type="match status" value="1"/>
</dbReference>
<dbReference type="Pfam" id="PF00005">
    <property type="entry name" value="ABC_tran"/>
    <property type="match status" value="1"/>
</dbReference>